<dbReference type="HOGENOM" id="CLU_013955_0_0_5"/>
<sequence>MANSSVFPASPPRSPLPSPLPAPDLLAALQHRLATGSAVDSAVDDAMSFYKARSLMGFAGELSVIKGNILEGLQVLRTTTDALEALAETLKQMKALVLAARSLPAADKVGRERLAHQFNAALQQIDPLTEDASYNGINLIKARADTLTIHFAAHPGNATRKLAIPGEPRHVARPDIPGGLALSVAEDWARADRLEAAVRAVEAALCAVQDSLQVFVGHASLLEIRRDFTETLISTLETCAADLVHADVTKESAYSLALLIQRQLGALDSPIVQSSGPAILRLL</sequence>
<dbReference type="PRINTS" id="PR00207">
    <property type="entry name" value="FLAGELLIN"/>
</dbReference>
<keyword evidence="7" id="KW-1185">Reference proteome</keyword>
<dbReference type="STRING" id="1150469.RSPPHO_02580"/>
<evidence type="ECO:0000256" key="4">
    <source>
        <dbReference type="SAM" id="MobiDB-lite"/>
    </source>
</evidence>
<dbReference type="PATRIC" id="fig|1150469.3.peg.2934"/>
<dbReference type="Pfam" id="PF00669">
    <property type="entry name" value="Flagellin_N"/>
    <property type="match status" value="1"/>
</dbReference>
<evidence type="ECO:0000256" key="1">
    <source>
        <dbReference type="ARBA" id="ARBA00004365"/>
    </source>
</evidence>
<feature type="compositionally biased region" description="Pro residues" evidence="4">
    <location>
        <begin position="9"/>
        <end position="21"/>
    </location>
</feature>
<name>H6SMS1_PARPM</name>
<keyword evidence="6" id="KW-0969">Cilium</keyword>
<dbReference type="Gene3D" id="1.20.1330.10">
    <property type="entry name" value="f41 fragment of flagellin, N-terminal domain"/>
    <property type="match status" value="1"/>
</dbReference>
<feature type="domain" description="Flagellin N-terminal" evidence="5">
    <location>
        <begin position="26"/>
        <end position="141"/>
    </location>
</feature>
<dbReference type="eggNOG" id="COG1344">
    <property type="taxonomic scope" value="Bacteria"/>
</dbReference>
<organism evidence="6 7">
    <name type="scientific">Pararhodospirillum photometricum DSM 122</name>
    <dbReference type="NCBI Taxonomy" id="1150469"/>
    <lineage>
        <taxon>Bacteria</taxon>
        <taxon>Pseudomonadati</taxon>
        <taxon>Pseudomonadota</taxon>
        <taxon>Alphaproteobacteria</taxon>
        <taxon>Rhodospirillales</taxon>
        <taxon>Rhodospirillaceae</taxon>
        <taxon>Pararhodospirillum</taxon>
    </lineage>
</organism>
<dbReference type="KEGG" id="rpm:RSPPHO_02580"/>
<dbReference type="GO" id="GO:0009288">
    <property type="term" value="C:bacterial-type flagellum"/>
    <property type="evidence" value="ECO:0007669"/>
    <property type="project" value="UniProtKB-SubCell"/>
</dbReference>
<dbReference type="AlphaFoldDB" id="H6SMS1"/>
<dbReference type="OrthoDB" id="9808068at2"/>
<evidence type="ECO:0000313" key="6">
    <source>
        <dbReference type="EMBL" id="CCG09206.1"/>
    </source>
</evidence>
<dbReference type="GO" id="GO:0005198">
    <property type="term" value="F:structural molecule activity"/>
    <property type="evidence" value="ECO:0007669"/>
    <property type="project" value="InterPro"/>
</dbReference>
<keyword evidence="3" id="KW-0975">Bacterial flagellum</keyword>
<feature type="region of interest" description="Disordered" evidence="4">
    <location>
        <begin position="1"/>
        <end position="21"/>
    </location>
</feature>
<dbReference type="RefSeq" id="WP_014415837.1">
    <property type="nucleotide sequence ID" value="NC_017059.1"/>
</dbReference>
<evidence type="ECO:0000313" key="7">
    <source>
        <dbReference type="Proteomes" id="UP000033220"/>
    </source>
</evidence>
<dbReference type="Proteomes" id="UP000033220">
    <property type="component" value="Chromosome DSM 122"/>
</dbReference>
<accession>H6SMS1</accession>
<evidence type="ECO:0000259" key="5">
    <source>
        <dbReference type="Pfam" id="PF00669"/>
    </source>
</evidence>
<dbReference type="EMBL" id="HE663493">
    <property type="protein sequence ID" value="CCG09206.1"/>
    <property type="molecule type" value="Genomic_DNA"/>
</dbReference>
<protein>
    <submittedName>
        <fullName evidence="6">Flagellin-like</fullName>
    </submittedName>
</protein>
<evidence type="ECO:0000256" key="2">
    <source>
        <dbReference type="ARBA" id="ARBA00005709"/>
    </source>
</evidence>
<evidence type="ECO:0000256" key="3">
    <source>
        <dbReference type="ARBA" id="ARBA00023143"/>
    </source>
</evidence>
<keyword evidence="6" id="KW-0282">Flagellum</keyword>
<gene>
    <name evidence="6" type="ORF">RSPPHO_02580</name>
</gene>
<dbReference type="InterPro" id="IPR001029">
    <property type="entry name" value="Flagellin_N"/>
</dbReference>
<comment type="similarity">
    <text evidence="2">Belongs to the bacterial flagellin family.</text>
</comment>
<proteinExistence type="inferred from homology"/>
<keyword evidence="6" id="KW-0966">Cell projection</keyword>
<comment type="subcellular location">
    <subcellularLocation>
        <location evidence="1">Bacterial flagellum</location>
    </subcellularLocation>
</comment>
<dbReference type="SUPFAM" id="SSF64518">
    <property type="entry name" value="Phase 1 flagellin"/>
    <property type="match status" value="1"/>
</dbReference>
<reference evidence="6 7" key="1">
    <citation type="submission" date="2012-02" db="EMBL/GenBank/DDBJ databases">
        <title>Shotgun genome sequence of Phaeospirillum photometricum DSM 122.</title>
        <authorList>
            <person name="Duquesne K."/>
            <person name="Sturgis J."/>
        </authorList>
    </citation>
    <scope>NUCLEOTIDE SEQUENCE [LARGE SCALE GENOMIC DNA]</scope>
    <source>
        <strain evidence="7">DSM122</strain>
    </source>
</reference>